<feature type="compositionally biased region" description="Pro residues" evidence="10">
    <location>
        <begin position="194"/>
        <end position="204"/>
    </location>
</feature>
<reference evidence="13 14" key="1">
    <citation type="submission" date="2020-08" db="EMBL/GenBank/DDBJ databases">
        <title>Genomic Encyclopedia of Type Strains, Phase III (KMG-III): the genomes of soil and plant-associated and newly described type strains.</title>
        <authorList>
            <person name="Whitman W."/>
        </authorList>
    </citation>
    <scope>NUCLEOTIDE SEQUENCE [LARGE SCALE GENOMIC DNA]</scope>
    <source>
        <strain evidence="13 14">CECT 8803</strain>
    </source>
</reference>
<evidence type="ECO:0000256" key="2">
    <source>
        <dbReference type="ARBA" id="ARBA00006555"/>
    </source>
</evidence>
<dbReference type="EMBL" id="JACHXA010000006">
    <property type="protein sequence ID" value="MBB3066042.1"/>
    <property type="molecule type" value="Genomic_DNA"/>
</dbReference>
<keyword evidence="7" id="KW-0653">Protein transport</keyword>
<evidence type="ECO:0000256" key="4">
    <source>
        <dbReference type="ARBA" id="ARBA00022475"/>
    </source>
</evidence>
<dbReference type="Pfam" id="PF03544">
    <property type="entry name" value="TonB_C"/>
    <property type="match status" value="1"/>
</dbReference>
<dbReference type="SUPFAM" id="SSF74653">
    <property type="entry name" value="TolA/TonB C-terminal domain"/>
    <property type="match status" value="1"/>
</dbReference>
<dbReference type="GO" id="GO:0031992">
    <property type="term" value="F:energy transducer activity"/>
    <property type="evidence" value="ECO:0007669"/>
    <property type="project" value="TreeGrafter"/>
</dbReference>
<dbReference type="GO" id="GO:0098797">
    <property type="term" value="C:plasma membrane protein complex"/>
    <property type="evidence" value="ECO:0007669"/>
    <property type="project" value="TreeGrafter"/>
</dbReference>
<name>A0A839SU75_9PROT</name>
<evidence type="ECO:0000256" key="1">
    <source>
        <dbReference type="ARBA" id="ARBA00004383"/>
    </source>
</evidence>
<keyword evidence="6 11" id="KW-0812">Transmembrane</keyword>
<dbReference type="NCBIfam" id="TIGR01352">
    <property type="entry name" value="tonB_Cterm"/>
    <property type="match status" value="1"/>
</dbReference>
<dbReference type="AlphaFoldDB" id="A0A839SU75"/>
<gene>
    <name evidence="13" type="ORF">FHR98_002345</name>
</gene>
<keyword evidence="8 11" id="KW-1133">Transmembrane helix</keyword>
<evidence type="ECO:0000313" key="14">
    <source>
        <dbReference type="Proteomes" id="UP000581135"/>
    </source>
</evidence>
<dbReference type="InterPro" id="IPR051045">
    <property type="entry name" value="TonB-dependent_transducer"/>
</dbReference>
<keyword evidence="3" id="KW-0813">Transport</keyword>
<evidence type="ECO:0000259" key="12">
    <source>
        <dbReference type="PROSITE" id="PS52015"/>
    </source>
</evidence>
<organism evidence="13 14">
    <name type="scientific">Limibacillus halophilus</name>
    <dbReference type="NCBI Taxonomy" id="1579333"/>
    <lineage>
        <taxon>Bacteria</taxon>
        <taxon>Pseudomonadati</taxon>
        <taxon>Pseudomonadota</taxon>
        <taxon>Alphaproteobacteria</taxon>
        <taxon>Rhodospirillales</taxon>
        <taxon>Rhodovibrionaceae</taxon>
        <taxon>Limibacillus</taxon>
    </lineage>
</organism>
<feature type="region of interest" description="Disordered" evidence="10">
    <location>
        <begin position="78"/>
        <end position="206"/>
    </location>
</feature>
<feature type="transmembrane region" description="Helical" evidence="11">
    <location>
        <begin position="36"/>
        <end position="56"/>
    </location>
</feature>
<evidence type="ECO:0000256" key="10">
    <source>
        <dbReference type="SAM" id="MobiDB-lite"/>
    </source>
</evidence>
<dbReference type="PANTHER" id="PTHR33446:SF2">
    <property type="entry name" value="PROTEIN TONB"/>
    <property type="match status" value="1"/>
</dbReference>
<dbReference type="Proteomes" id="UP000581135">
    <property type="component" value="Unassembled WGS sequence"/>
</dbReference>
<sequence>MTQVVRHGVSLEAAVERPLLPTAIVSSGRLAGVPTLITAFLSLLLHGVALAALIGWSGSAQVEMGDIQTIEVLLVESASPTSEGREMPSQREAQNERNAEKTPSAPYAVPPQSRFSRPTLATKPDDVAATQSSVAKVVDPVTPPGSMPEQASPLSSDILSSEPPVTVHPEAPLPRPSPSSAEKPQEASLAKALPNPPPIKPAPPLDAGVAYQQALTPRAPIEEPREQPGDRQTAALPDHSATLDAKQNVGPGDNVDPIGSLASSDGKAVGGAGGSLAVAAPGNRPPAYPNIARRRGQEGLVLLRVEVTPAGQVAAVQIATSSGHSILDRAAVDAVEDWRFQPAVRAGQSIAATLEIPVRFRLTD</sequence>
<comment type="subcellular location">
    <subcellularLocation>
        <location evidence="1">Cell inner membrane</location>
        <topology evidence="1">Single-pass membrane protein</topology>
        <orientation evidence="1">Periplasmic side</orientation>
    </subcellularLocation>
</comment>
<evidence type="ECO:0000256" key="3">
    <source>
        <dbReference type="ARBA" id="ARBA00022448"/>
    </source>
</evidence>
<protein>
    <submittedName>
        <fullName evidence="13">Protein TonB</fullName>
    </submittedName>
</protein>
<feature type="compositionally biased region" description="Basic and acidic residues" evidence="10">
    <location>
        <begin position="83"/>
        <end position="100"/>
    </location>
</feature>
<dbReference type="InterPro" id="IPR037682">
    <property type="entry name" value="TonB_C"/>
</dbReference>
<comment type="similarity">
    <text evidence="2">Belongs to the TonB family.</text>
</comment>
<feature type="domain" description="TonB C-terminal" evidence="12">
    <location>
        <begin position="273"/>
        <end position="364"/>
    </location>
</feature>
<keyword evidence="14" id="KW-1185">Reference proteome</keyword>
<evidence type="ECO:0000313" key="13">
    <source>
        <dbReference type="EMBL" id="MBB3066042.1"/>
    </source>
</evidence>
<dbReference type="Gene3D" id="3.30.1150.10">
    <property type="match status" value="1"/>
</dbReference>
<dbReference type="RefSeq" id="WP_183416860.1">
    <property type="nucleotide sequence ID" value="NZ_JACHXA010000006.1"/>
</dbReference>
<accession>A0A839SU75</accession>
<keyword evidence="9 11" id="KW-0472">Membrane</keyword>
<evidence type="ECO:0000256" key="9">
    <source>
        <dbReference type="ARBA" id="ARBA00023136"/>
    </source>
</evidence>
<comment type="caution">
    <text evidence="13">The sequence shown here is derived from an EMBL/GenBank/DDBJ whole genome shotgun (WGS) entry which is preliminary data.</text>
</comment>
<keyword evidence="4" id="KW-1003">Cell membrane</keyword>
<keyword evidence="5" id="KW-0997">Cell inner membrane</keyword>
<dbReference type="GO" id="GO:0055085">
    <property type="term" value="P:transmembrane transport"/>
    <property type="evidence" value="ECO:0007669"/>
    <property type="project" value="InterPro"/>
</dbReference>
<evidence type="ECO:0000256" key="5">
    <source>
        <dbReference type="ARBA" id="ARBA00022519"/>
    </source>
</evidence>
<evidence type="ECO:0000256" key="6">
    <source>
        <dbReference type="ARBA" id="ARBA00022692"/>
    </source>
</evidence>
<dbReference type="InterPro" id="IPR006260">
    <property type="entry name" value="TonB/TolA_C"/>
</dbReference>
<dbReference type="GO" id="GO:0015031">
    <property type="term" value="P:protein transport"/>
    <property type="evidence" value="ECO:0007669"/>
    <property type="project" value="UniProtKB-KW"/>
</dbReference>
<evidence type="ECO:0000256" key="8">
    <source>
        <dbReference type="ARBA" id="ARBA00022989"/>
    </source>
</evidence>
<dbReference type="PANTHER" id="PTHR33446">
    <property type="entry name" value="PROTEIN TONB-RELATED"/>
    <property type="match status" value="1"/>
</dbReference>
<evidence type="ECO:0000256" key="11">
    <source>
        <dbReference type="SAM" id="Phobius"/>
    </source>
</evidence>
<dbReference type="PROSITE" id="PS52015">
    <property type="entry name" value="TONB_CTD"/>
    <property type="match status" value="1"/>
</dbReference>
<proteinExistence type="inferred from homology"/>
<evidence type="ECO:0000256" key="7">
    <source>
        <dbReference type="ARBA" id="ARBA00022927"/>
    </source>
</evidence>